<dbReference type="AlphaFoldDB" id="A0A803P5G6"/>
<feature type="domain" description="Reverse transcriptase zinc-binding" evidence="2">
    <location>
        <begin position="425"/>
        <end position="503"/>
    </location>
</feature>
<evidence type="ECO:0000256" key="1">
    <source>
        <dbReference type="SAM" id="MobiDB-lite"/>
    </source>
</evidence>
<feature type="region of interest" description="Disordered" evidence="1">
    <location>
        <begin position="27"/>
        <end position="66"/>
    </location>
</feature>
<dbReference type="PANTHER" id="PTHR33116">
    <property type="entry name" value="REVERSE TRANSCRIPTASE ZINC-BINDING DOMAIN-CONTAINING PROTEIN-RELATED-RELATED"/>
    <property type="match status" value="1"/>
</dbReference>
<accession>A0A803P5G6</accession>
<evidence type="ECO:0000259" key="2">
    <source>
        <dbReference type="Pfam" id="PF13966"/>
    </source>
</evidence>
<dbReference type="Gramene" id="evm.model.03.1488">
    <property type="protein sequence ID" value="cds.evm.model.03.1488"/>
    <property type="gene ID" value="evm.TU.03.1488"/>
</dbReference>
<dbReference type="Pfam" id="PF13966">
    <property type="entry name" value="zf-RVT"/>
    <property type="match status" value="1"/>
</dbReference>
<reference evidence="3" key="2">
    <citation type="submission" date="2021-03" db="UniProtKB">
        <authorList>
            <consortium name="EnsemblPlants"/>
        </authorList>
    </citation>
    <scope>IDENTIFICATION</scope>
</reference>
<dbReference type="Proteomes" id="UP000596661">
    <property type="component" value="Chromosome 3"/>
</dbReference>
<name>A0A803P5G6_CANSA</name>
<reference evidence="3" key="1">
    <citation type="submission" date="2018-11" db="EMBL/GenBank/DDBJ databases">
        <authorList>
            <person name="Grassa J C."/>
        </authorList>
    </citation>
    <scope>NUCLEOTIDE SEQUENCE [LARGE SCALE GENOMIC DNA]</scope>
</reference>
<organism evidence="3 4">
    <name type="scientific">Cannabis sativa</name>
    <name type="common">Hemp</name>
    <name type="synonym">Marijuana</name>
    <dbReference type="NCBI Taxonomy" id="3483"/>
    <lineage>
        <taxon>Eukaryota</taxon>
        <taxon>Viridiplantae</taxon>
        <taxon>Streptophyta</taxon>
        <taxon>Embryophyta</taxon>
        <taxon>Tracheophyta</taxon>
        <taxon>Spermatophyta</taxon>
        <taxon>Magnoliopsida</taxon>
        <taxon>eudicotyledons</taxon>
        <taxon>Gunneridae</taxon>
        <taxon>Pentapetalae</taxon>
        <taxon>rosids</taxon>
        <taxon>fabids</taxon>
        <taxon>Rosales</taxon>
        <taxon>Cannabaceae</taxon>
        <taxon>Cannabis</taxon>
    </lineage>
</organism>
<evidence type="ECO:0000313" key="3">
    <source>
        <dbReference type="EnsemblPlants" id="cds.evm.model.03.1488"/>
    </source>
</evidence>
<feature type="compositionally biased region" description="Basic and acidic residues" evidence="1">
    <location>
        <begin position="27"/>
        <end position="40"/>
    </location>
</feature>
<feature type="compositionally biased region" description="Basic and acidic residues" evidence="1">
    <location>
        <begin position="48"/>
        <end position="66"/>
    </location>
</feature>
<evidence type="ECO:0000313" key="4">
    <source>
        <dbReference type="Proteomes" id="UP000596661"/>
    </source>
</evidence>
<dbReference type="PANTHER" id="PTHR33116:SF84">
    <property type="entry name" value="RNA-DIRECTED DNA POLYMERASE"/>
    <property type="match status" value="1"/>
</dbReference>
<keyword evidence="4" id="KW-1185">Reference proteome</keyword>
<sequence length="550" mass="63373">MGLIMVKFNDEATRDQVLESRVLQFDRKPEVGSKRNDQDKPAGNLENVARDQKLEEAEEKPLKSFENKNEVVPQMKQDWQIPKKIVNQARNFAHLKASSGFEDAEQSTWNSFKLQISNGCWEKDQLSKKQGAQGSSLNLDQQLLLLKLFIHKEIRKAMFTIPYTKSLGPDSFGYGFFKSMWSDIGFEICKAVTDFFSSGKMPLEFHSTMISLTPKIYNPVSAVDFGPITCCSTIYKCILKLLCFRLAKVLPYLINQNWGAFIQGTRKLVSALKNIINEFSFSSGSFPLKYLEVPLRPTRWKADDCVVILKKISQRLHSWSSRHLLFTGRVQLIHSVLLGLYNYWMSIFMLPQSVIKEVEKLCKGFIWGLNGSMSKIHVASWEKVCLPKAYGGLGFKDGAKWNHANLAKYIWAILAKRDLLWARRLYNNSLSQNLVHYHRVVWSSLTFPKQQFVLWKAVNLQLLTKDNLVKFDLEIESLDYPVCDAEFETHVHLYFISSLSRQVVDLIFGWLGKRVWLMDRVGWQSWLAQPSLKLFQVDDIAVFAATCYNI</sequence>
<proteinExistence type="predicted"/>
<dbReference type="EnsemblPlants" id="evm.model.03.1488">
    <property type="protein sequence ID" value="cds.evm.model.03.1488"/>
    <property type="gene ID" value="evm.TU.03.1488"/>
</dbReference>
<protein>
    <recommendedName>
        <fullName evidence="2">Reverse transcriptase zinc-binding domain-containing protein</fullName>
    </recommendedName>
</protein>
<dbReference type="EMBL" id="UZAU01000313">
    <property type="status" value="NOT_ANNOTATED_CDS"/>
    <property type="molecule type" value="Genomic_DNA"/>
</dbReference>
<dbReference type="InterPro" id="IPR026960">
    <property type="entry name" value="RVT-Znf"/>
</dbReference>